<feature type="compositionally biased region" description="Low complexity" evidence="2">
    <location>
        <begin position="349"/>
        <end position="364"/>
    </location>
</feature>
<keyword evidence="1" id="KW-0677">Repeat</keyword>
<feature type="region of interest" description="Disordered" evidence="2">
    <location>
        <begin position="155"/>
        <end position="180"/>
    </location>
</feature>
<dbReference type="Gene3D" id="2.130.10.10">
    <property type="entry name" value="YVTN repeat-like/Quinoprotein amine dehydrogenase"/>
    <property type="match status" value="1"/>
</dbReference>
<evidence type="ECO:0000313" key="3">
    <source>
        <dbReference type="EMBL" id="CAE0628682.1"/>
    </source>
</evidence>
<reference evidence="3" key="1">
    <citation type="submission" date="2021-01" db="EMBL/GenBank/DDBJ databases">
        <authorList>
            <person name="Corre E."/>
            <person name="Pelletier E."/>
            <person name="Niang G."/>
            <person name="Scheremetjew M."/>
            <person name="Finn R."/>
            <person name="Kale V."/>
            <person name="Holt S."/>
            <person name="Cochrane G."/>
            <person name="Meng A."/>
            <person name="Brown T."/>
            <person name="Cohen L."/>
        </authorList>
    </citation>
    <scope>NUCLEOTIDE SEQUENCE</scope>
    <source>
        <strain evidence="3">CCMP3107</strain>
    </source>
</reference>
<name>A0A7S4D4R3_HETAK</name>
<evidence type="ECO:0000256" key="2">
    <source>
        <dbReference type="SAM" id="MobiDB-lite"/>
    </source>
</evidence>
<dbReference type="InterPro" id="IPR036322">
    <property type="entry name" value="WD40_repeat_dom_sf"/>
</dbReference>
<sequence length="409" mass="44510">MHQIDIFLLFLQKVREITPLTVLECHAYQISSLCFMDPFPVLISADLEGRIVFTLMPPCQDAFQPLYEFTNSTAGPAALKEDSEEEEEGEDNVDINNMSDKHGKAVNGMVNNAVAVQSIFWNCEPDEGRYQLLTGDAEGYCALWDAAPLVRAATSPEGGGRLPHAALPPGAEGRQSETERASELSQVAAASFFLTGVDAEVEGMRIDLLKQWQAHDSAVCLVQMVSEQSVFVRIPQAPPKSAGALGHRSLNATAHSKALTTGKVDHSFIVTSGFDATVKLWSPEGAIVGTLQEKMASDGDNVWRLHNSSDNEFGNVDSETHEQILKMLESFQEDAKVSRASRERSAQISSGLHSLSSSRQRSQSTKLEEAVQRRVTALTEAAAIEGREVYQGRTATEVGQVVMSSLSAR</sequence>
<dbReference type="AlphaFoldDB" id="A0A7S4D4R3"/>
<dbReference type="PANTHER" id="PTHR44324:SF4">
    <property type="entry name" value="WD40 REPEAT DOMAIN 95"/>
    <property type="match status" value="1"/>
</dbReference>
<dbReference type="InterPro" id="IPR051242">
    <property type="entry name" value="WD-EF-hand_domain"/>
</dbReference>
<dbReference type="Pfam" id="PF00400">
    <property type="entry name" value="WD40"/>
    <property type="match status" value="1"/>
</dbReference>
<dbReference type="SUPFAM" id="SSF50978">
    <property type="entry name" value="WD40 repeat-like"/>
    <property type="match status" value="1"/>
</dbReference>
<feature type="compositionally biased region" description="Basic and acidic residues" evidence="2">
    <location>
        <begin position="336"/>
        <end position="345"/>
    </location>
</feature>
<dbReference type="InterPro" id="IPR015943">
    <property type="entry name" value="WD40/YVTN_repeat-like_dom_sf"/>
</dbReference>
<dbReference type="InterPro" id="IPR001680">
    <property type="entry name" value="WD40_rpt"/>
</dbReference>
<gene>
    <name evidence="3" type="ORF">HAKA00212_LOCUS7364</name>
</gene>
<organism evidence="3">
    <name type="scientific">Heterosigma akashiwo</name>
    <name type="common">Chromophytic alga</name>
    <name type="synonym">Heterosigma carterae</name>
    <dbReference type="NCBI Taxonomy" id="2829"/>
    <lineage>
        <taxon>Eukaryota</taxon>
        <taxon>Sar</taxon>
        <taxon>Stramenopiles</taxon>
        <taxon>Ochrophyta</taxon>
        <taxon>Raphidophyceae</taxon>
        <taxon>Chattonellales</taxon>
        <taxon>Chattonellaceae</taxon>
        <taxon>Heterosigma</taxon>
    </lineage>
</organism>
<protein>
    <submittedName>
        <fullName evidence="3">Uncharacterized protein</fullName>
    </submittedName>
</protein>
<dbReference type="EMBL" id="HBIU01015802">
    <property type="protein sequence ID" value="CAE0628682.1"/>
    <property type="molecule type" value="Transcribed_RNA"/>
</dbReference>
<proteinExistence type="predicted"/>
<evidence type="ECO:0000256" key="1">
    <source>
        <dbReference type="ARBA" id="ARBA00022737"/>
    </source>
</evidence>
<accession>A0A7S4D4R3</accession>
<feature type="region of interest" description="Disordered" evidence="2">
    <location>
        <begin position="336"/>
        <end position="369"/>
    </location>
</feature>
<dbReference type="PANTHER" id="PTHR44324">
    <property type="entry name" value="WD40 REPEAT DOMAIN 95"/>
    <property type="match status" value="1"/>
</dbReference>